<dbReference type="AlphaFoldDB" id="A0A0N4ZA43"/>
<evidence type="ECO:0000256" key="1">
    <source>
        <dbReference type="SAM" id="Phobius"/>
    </source>
</evidence>
<organism evidence="2 3">
    <name type="scientific">Parastrongyloides trichosuri</name>
    <name type="common">Possum-specific nematode worm</name>
    <dbReference type="NCBI Taxonomy" id="131310"/>
    <lineage>
        <taxon>Eukaryota</taxon>
        <taxon>Metazoa</taxon>
        <taxon>Ecdysozoa</taxon>
        <taxon>Nematoda</taxon>
        <taxon>Chromadorea</taxon>
        <taxon>Rhabditida</taxon>
        <taxon>Tylenchina</taxon>
        <taxon>Panagrolaimomorpha</taxon>
        <taxon>Strongyloidoidea</taxon>
        <taxon>Strongyloididae</taxon>
        <taxon>Parastrongyloides</taxon>
    </lineage>
</organism>
<evidence type="ECO:0000313" key="3">
    <source>
        <dbReference type="WBParaSite" id="PTRK_0000425000.1"/>
    </source>
</evidence>
<name>A0A0N4ZA43_PARTI</name>
<dbReference type="Proteomes" id="UP000038045">
    <property type="component" value="Unplaced"/>
</dbReference>
<dbReference type="WBParaSite" id="PTRK_0000425000.1">
    <property type="protein sequence ID" value="PTRK_0000425000.1"/>
    <property type="gene ID" value="PTRK_0000425000"/>
</dbReference>
<reference evidence="3" key="1">
    <citation type="submission" date="2017-02" db="UniProtKB">
        <authorList>
            <consortium name="WormBaseParasite"/>
        </authorList>
    </citation>
    <scope>IDENTIFICATION</scope>
</reference>
<accession>A0A0N4ZA43</accession>
<protein>
    <submittedName>
        <fullName evidence="3">t-SNARE coiled-coil homology domain-containing protein</fullName>
    </submittedName>
</protein>
<keyword evidence="2" id="KW-1185">Reference proteome</keyword>
<sequence length="164" mass="18904">MTSIDGTIREIKDEIFYLNHHIEVITNETASLHETINNALSGVDGALSGVNRQAKIISMDVSDTAKSFPRTSTYLIIIFIIEVIIVLFALWLLYLIFKLWKKLPQRKNGNKIITIERKVYKKPYIMIPMTPPPQYSEETSIEQFNVPILEDIKTERYFNNSLIG</sequence>
<feature type="transmembrane region" description="Helical" evidence="1">
    <location>
        <begin position="74"/>
        <end position="97"/>
    </location>
</feature>
<keyword evidence="1" id="KW-0472">Membrane</keyword>
<keyword evidence="1" id="KW-1133">Transmembrane helix</keyword>
<evidence type="ECO:0000313" key="2">
    <source>
        <dbReference type="Proteomes" id="UP000038045"/>
    </source>
</evidence>
<proteinExistence type="predicted"/>
<keyword evidence="1" id="KW-0812">Transmembrane</keyword>